<dbReference type="InterPro" id="IPR005651">
    <property type="entry name" value="Trm112-like"/>
</dbReference>
<dbReference type="RefSeq" id="WP_144762475.1">
    <property type="nucleotide sequence ID" value="NZ_VMNW02000182.1"/>
</dbReference>
<gene>
    <name evidence="1" type="ORF">FPZ12_045270</name>
</gene>
<organism evidence="1 2">
    <name type="scientific">Amycolatopsis acidicola</name>
    <dbReference type="NCBI Taxonomy" id="2596893"/>
    <lineage>
        <taxon>Bacteria</taxon>
        <taxon>Bacillati</taxon>
        <taxon>Actinomycetota</taxon>
        <taxon>Actinomycetes</taxon>
        <taxon>Pseudonocardiales</taxon>
        <taxon>Pseudonocardiaceae</taxon>
        <taxon>Amycolatopsis</taxon>
    </lineage>
</organism>
<sequence length="87" mass="9773">MTLDRHLLTVLACAIDKHALLYFADDQILYNPRLRRLYRIESGIPMMRADLASPVDEPRHRDLVRRAPAEASATLGESVDAVVSTVD</sequence>
<dbReference type="OrthoDB" id="9812205at2"/>
<dbReference type="AlphaFoldDB" id="A0A5N0UHF4"/>
<proteinExistence type="predicted"/>
<dbReference type="SUPFAM" id="SSF158997">
    <property type="entry name" value="Trm112p-like"/>
    <property type="match status" value="1"/>
</dbReference>
<protein>
    <submittedName>
        <fullName evidence="1">Trm112 family protein</fullName>
    </submittedName>
</protein>
<evidence type="ECO:0000313" key="2">
    <source>
        <dbReference type="Proteomes" id="UP000319769"/>
    </source>
</evidence>
<dbReference type="Gene3D" id="2.20.25.10">
    <property type="match status" value="1"/>
</dbReference>
<dbReference type="EMBL" id="VMNW02000182">
    <property type="protein sequence ID" value="KAA9147821.1"/>
    <property type="molecule type" value="Genomic_DNA"/>
</dbReference>
<comment type="caution">
    <text evidence="1">The sequence shown here is derived from an EMBL/GenBank/DDBJ whole genome shotgun (WGS) entry which is preliminary data.</text>
</comment>
<keyword evidence="2" id="KW-1185">Reference proteome</keyword>
<dbReference type="Proteomes" id="UP000319769">
    <property type="component" value="Unassembled WGS sequence"/>
</dbReference>
<name>A0A5N0UHF4_9PSEU</name>
<accession>A0A5N0UHF4</accession>
<reference evidence="1" key="1">
    <citation type="submission" date="2019-09" db="EMBL/GenBank/DDBJ databases">
        <authorList>
            <person name="Teo W.F.A."/>
            <person name="Duangmal K."/>
        </authorList>
    </citation>
    <scope>NUCLEOTIDE SEQUENCE [LARGE SCALE GENOMIC DNA]</scope>
    <source>
        <strain evidence="1">K81G1</strain>
    </source>
</reference>
<evidence type="ECO:0000313" key="1">
    <source>
        <dbReference type="EMBL" id="KAA9147821.1"/>
    </source>
</evidence>
<dbReference type="Pfam" id="PF03966">
    <property type="entry name" value="Trm112p"/>
    <property type="match status" value="1"/>
</dbReference>